<dbReference type="STRING" id="1165689.SAMN02927914_04733"/>
<gene>
    <name evidence="1" type="ORF">SAMN02927914_04733</name>
</gene>
<organism evidence="1 2">
    <name type="scientific">Mesorhizobium qingshengii</name>
    <dbReference type="NCBI Taxonomy" id="1165689"/>
    <lineage>
        <taxon>Bacteria</taxon>
        <taxon>Pseudomonadati</taxon>
        <taxon>Pseudomonadota</taxon>
        <taxon>Alphaproteobacteria</taxon>
        <taxon>Hyphomicrobiales</taxon>
        <taxon>Phyllobacteriaceae</taxon>
        <taxon>Mesorhizobium</taxon>
    </lineage>
</organism>
<accession>A0A1G5ZDA6</accession>
<dbReference type="InterPro" id="IPR011051">
    <property type="entry name" value="RmlC_Cupin_sf"/>
</dbReference>
<dbReference type="InterPro" id="IPR010424">
    <property type="entry name" value="EutQ"/>
</dbReference>
<reference evidence="1 2" key="1">
    <citation type="submission" date="2016-10" db="EMBL/GenBank/DDBJ databases">
        <authorList>
            <person name="de Groot N.N."/>
        </authorList>
    </citation>
    <scope>NUCLEOTIDE SEQUENCE [LARGE SCALE GENOMIC DNA]</scope>
    <source>
        <strain evidence="1 2">CGMCC 1.12097</strain>
    </source>
</reference>
<dbReference type="SUPFAM" id="SSF51182">
    <property type="entry name" value="RmlC-like cupins"/>
    <property type="match status" value="1"/>
</dbReference>
<dbReference type="Proteomes" id="UP000198588">
    <property type="component" value="Unassembled WGS sequence"/>
</dbReference>
<dbReference type="Gene3D" id="2.60.120.10">
    <property type="entry name" value="Jelly Rolls"/>
    <property type="match status" value="1"/>
</dbReference>
<dbReference type="Pfam" id="PF06249">
    <property type="entry name" value="EutQ"/>
    <property type="match status" value="1"/>
</dbReference>
<sequence>MSGARHFPSREMQFDPYGGPPGKATIARLVGPELSSSMGGGIATFDNCSIEWTVLYDELIVVLEGTFRLWLGGSENRVIEAGPGDVIWLPEGTPLRYEGDGAKVFYALSPVDWKSRTTSREAP</sequence>
<dbReference type="OrthoDB" id="3828611at2"/>
<dbReference type="InterPro" id="IPR014710">
    <property type="entry name" value="RmlC-like_jellyroll"/>
</dbReference>
<evidence type="ECO:0000313" key="1">
    <source>
        <dbReference type="EMBL" id="SDA92467.1"/>
    </source>
</evidence>
<proteinExistence type="predicted"/>
<protein>
    <submittedName>
        <fullName evidence="1">Ethanolamine utilization protein EutQ</fullName>
    </submittedName>
</protein>
<dbReference type="AlphaFoldDB" id="A0A1G5ZDA6"/>
<name>A0A1G5ZDA6_9HYPH</name>
<evidence type="ECO:0000313" key="2">
    <source>
        <dbReference type="Proteomes" id="UP000198588"/>
    </source>
</evidence>
<dbReference type="EMBL" id="FMXM01000017">
    <property type="protein sequence ID" value="SDA92467.1"/>
    <property type="molecule type" value="Genomic_DNA"/>
</dbReference>
<dbReference type="RefSeq" id="WP_091582961.1">
    <property type="nucleotide sequence ID" value="NZ_FMXM01000017.1"/>
</dbReference>